<comment type="caution">
    <text evidence="2">The sequence shown here is derived from an EMBL/GenBank/DDBJ whole genome shotgun (WGS) entry which is preliminary data.</text>
</comment>
<organism evidence="2 3">
    <name type="scientific">Hamadaea flava</name>
    <dbReference type="NCBI Taxonomy" id="1742688"/>
    <lineage>
        <taxon>Bacteria</taxon>
        <taxon>Bacillati</taxon>
        <taxon>Actinomycetota</taxon>
        <taxon>Actinomycetes</taxon>
        <taxon>Micromonosporales</taxon>
        <taxon>Micromonosporaceae</taxon>
        <taxon>Hamadaea</taxon>
    </lineage>
</organism>
<gene>
    <name evidence="2" type="ORF">ACFOZ4_10760</name>
</gene>
<keyword evidence="3" id="KW-1185">Reference proteome</keyword>
<feature type="region of interest" description="Disordered" evidence="1">
    <location>
        <begin position="28"/>
        <end position="53"/>
    </location>
</feature>
<evidence type="ECO:0000313" key="3">
    <source>
        <dbReference type="Proteomes" id="UP001595816"/>
    </source>
</evidence>
<protein>
    <submittedName>
        <fullName evidence="2">Uncharacterized protein</fullName>
    </submittedName>
</protein>
<dbReference type="RefSeq" id="WP_382189485.1">
    <property type="nucleotide sequence ID" value="NZ_JBHSAY010000006.1"/>
</dbReference>
<proteinExistence type="predicted"/>
<reference evidence="3" key="1">
    <citation type="journal article" date="2019" name="Int. J. Syst. Evol. Microbiol.">
        <title>The Global Catalogue of Microorganisms (GCM) 10K type strain sequencing project: providing services to taxonomists for standard genome sequencing and annotation.</title>
        <authorList>
            <consortium name="The Broad Institute Genomics Platform"/>
            <consortium name="The Broad Institute Genome Sequencing Center for Infectious Disease"/>
            <person name="Wu L."/>
            <person name="Ma J."/>
        </authorList>
    </citation>
    <scope>NUCLEOTIDE SEQUENCE [LARGE SCALE GENOMIC DNA]</scope>
    <source>
        <strain evidence="3">CGMCC 4.7289</strain>
    </source>
</reference>
<dbReference type="EMBL" id="JBHSAY010000006">
    <property type="protein sequence ID" value="MFC4131083.1"/>
    <property type="molecule type" value="Genomic_DNA"/>
</dbReference>
<dbReference type="Proteomes" id="UP001595816">
    <property type="component" value="Unassembled WGS sequence"/>
</dbReference>
<accession>A0ABV8LKD9</accession>
<evidence type="ECO:0000256" key="1">
    <source>
        <dbReference type="SAM" id="MobiDB-lite"/>
    </source>
</evidence>
<sequence>MNTDTTKTLGGEDKAAWQRKGINALASGRDRSASLTGVSDASRLRPTPSFRIQ</sequence>
<name>A0ABV8LKD9_9ACTN</name>
<evidence type="ECO:0000313" key="2">
    <source>
        <dbReference type="EMBL" id="MFC4131083.1"/>
    </source>
</evidence>